<evidence type="ECO:0000313" key="7">
    <source>
        <dbReference type="Proteomes" id="UP001330749"/>
    </source>
</evidence>
<evidence type="ECO:0000256" key="3">
    <source>
        <dbReference type="ARBA" id="ARBA00023163"/>
    </source>
</evidence>
<dbReference type="Proteomes" id="UP001330749">
    <property type="component" value="Unassembled WGS sequence"/>
</dbReference>
<feature type="domain" description="HTH iclR-type" evidence="4">
    <location>
        <begin position="1"/>
        <end position="65"/>
    </location>
</feature>
<gene>
    <name evidence="6" type="ORF">P4447_08340</name>
</gene>
<dbReference type="Gene3D" id="3.30.450.40">
    <property type="match status" value="1"/>
</dbReference>
<keyword evidence="2" id="KW-0238">DNA-binding</keyword>
<dbReference type="SUPFAM" id="SSF46785">
    <property type="entry name" value="Winged helix' DNA-binding domain"/>
    <property type="match status" value="1"/>
</dbReference>
<dbReference type="PROSITE" id="PS51077">
    <property type="entry name" value="HTH_ICLR"/>
    <property type="match status" value="1"/>
</dbReference>
<dbReference type="Gene3D" id="1.10.10.10">
    <property type="entry name" value="Winged helix-like DNA-binding domain superfamily/Winged helix DNA-binding domain"/>
    <property type="match status" value="1"/>
</dbReference>
<dbReference type="SUPFAM" id="SSF55781">
    <property type="entry name" value="GAF domain-like"/>
    <property type="match status" value="1"/>
</dbReference>
<dbReference type="PANTHER" id="PTHR30136:SF24">
    <property type="entry name" value="HTH-TYPE TRANSCRIPTIONAL REPRESSOR ALLR"/>
    <property type="match status" value="1"/>
</dbReference>
<dbReference type="SMART" id="SM00346">
    <property type="entry name" value="HTH_ICLR"/>
    <property type="match status" value="1"/>
</dbReference>
<dbReference type="Pfam" id="PF01614">
    <property type="entry name" value="IclR_C"/>
    <property type="match status" value="1"/>
</dbReference>
<keyword evidence="1" id="KW-0805">Transcription regulation</keyword>
<evidence type="ECO:0000256" key="1">
    <source>
        <dbReference type="ARBA" id="ARBA00023015"/>
    </source>
</evidence>
<dbReference type="InterPro" id="IPR029016">
    <property type="entry name" value="GAF-like_dom_sf"/>
</dbReference>
<comment type="caution">
    <text evidence="6">The sequence shown here is derived from an EMBL/GenBank/DDBJ whole genome shotgun (WGS) entry which is preliminary data.</text>
</comment>
<sequence length="246" mass="27603">MQTIDRAMEIIGIISGNEAAKWLSITEISKECDLPVSTIHRLLNSMKKYGLIQQDPDSKLYTLGNKWLEYGLQLYDSFDFVGLIRPEMERLMNEVGESIYFNKPFGLESLVVERIDCPTNPIRIYDQLGNRIPMHIGAANKVMLAYMPLAEAMKIVGTLVSAEEQDAFLEKLQLVKLQGYGISHGEKTKGTSAIAAPIFNQMNELIGSISIGYVNFEVTEERQSLLIEKAVEYGRRISTKLGYGKG</sequence>
<feature type="domain" description="IclR-ED" evidence="5">
    <location>
        <begin position="66"/>
        <end position="243"/>
    </location>
</feature>
<dbReference type="Pfam" id="PF09339">
    <property type="entry name" value="HTH_IclR"/>
    <property type="match status" value="1"/>
</dbReference>
<dbReference type="InterPro" id="IPR036390">
    <property type="entry name" value="WH_DNA-bd_sf"/>
</dbReference>
<keyword evidence="3" id="KW-0804">Transcription</keyword>
<protein>
    <submittedName>
        <fullName evidence="6">IclR family transcriptional regulator</fullName>
    </submittedName>
</protein>
<dbReference type="PANTHER" id="PTHR30136">
    <property type="entry name" value="HELIX-TURN-HELIX TRANSCRIPTIONAL REGULATOR, ICLR FAMILY"/>
    <property type="match status" value="1"/>
</dbReference>
<dbReference type="PROSITE" id="PS51078">
    <property type="entry name" value="ICLR_ED"/>
    <property type="match status" value="1"/>
</dbReference>
<dbReference type="InterPro" id="IPR014757">
    <property type="entry name" value="Tscrpt_reg_IclR_C"/>
</dbReference>
<evidence type="ECO:0000259" key="4">
    <source>
        <dbReference type="PROSITE" id="PS51077"/>
    </source>
</evidence>
<keyword evidence="7" id="KW-1185">Reference proteome</keyword>
<evidence type="ECO:0000259" key="5">
    <source>
        <dbReference type="PROSITE" id="PS51078"/>
    </source>
</evidence>
<dbReference type="InterPro" id="IPR005471">
    <property type="entry name" value="Tscrpt_reg_IclR_N"/>
</dbReference>
<accession>A0ABU6N8T8</accession>
<dbReference type="EMBL" id="JARMQG010000088">
    <property type="protein sequence ID" value="MED3562463.1"/>
    <property type="molecule type" value="Genomic_DNA"/>
</dbReference>
<proteinExistence type="predicted"/>
<reference evidence="6 7" key="1">
    <citation type="submission" date="2023-03" db="EMBL/GenBank/DDBJ databases">
        <title>Bacillus Genome Sequencing.</title>
        <authorList>
            <person name="Dunlap C."/>
        </authorList>
    </citation>
    <scope>NUCLEOTIDE SEQUENCE [LARGE SCALE GENOMIC DNA]</scope>
    <source>
        <strain evidence="6 7">B-14544</strain>
    </source>
</reference>
<dbReference type="InterPro" id="IPR050707">
    <property type="entry name" value="HTH_MetabolicPath_Reg"/>
</dbReference>
<dbReference type="RefSeq" id="WP_327967392.1">
    <property type="nucleotide sequence ID" value="NZ_JARMQG010000088.1"/>
</dbReference>
<organism evidence="6 7">
    <name type="scientific">Bacillus xiapuensis</name>
    <dbReference type="NCBI Taxonomy" id="2014075"/>
    <lineage>
        <taxon>Bacteria</taxon>
        <taxon>Bacillati</taxon>
        <taxon>Bacillota</taxon>
        <taxon>Bacilli</taxon>
        <taxon>Bacillales</taxon>
        <taxon>Bacillaceae</taxon>
        <taxon>Bacillus</taxon>
    </lineage>
</organism>
<evidence type="ECO:0000256" key="2">
    <source>
        <dbReference type="ARBA" id="ARBA00023125"/>
    </source>
</evidence>
<evidence type="ECO:0000313" key="6">
    <source>
        <dbReference type="EMBL" id="MED3562463.1"/>
    </source>
</evidence>
<dbReference type="InterPro" id="IPR036388">
    <property type="entry name" value="WH-like_DNA-bd_sf"/>
</dbReference>
<name>A0ABU6N8T8_9BACI</name>